<reference evidence="3" key="3">
    <citation type="submission" date="2021-06" db="EMBL/GenBank/DDBJ databases">
        <title>Chromosome-level genome assembly for S. haematobium.</title>
        <authorList>
            <person name="Stroehlein A.J."/>
        </authorList>
    </citation>
    <scope>NUCLEOTIDE SEQUENCE</scope>
</reference>
<dbReference type="AlphaFoldDB" id="A0A922IHK4"/>
<evidence type="ECO:0000313" key="3">
    <source>
        <dbReference type="EMBL" id="KAH9578557.1"/>
    </source>
</evidence>
<dbReference type="RefSeq" id="XP_051064042.1">
    <property type="nucleotide sequence ID" value="XM_051218912.1"/>
</dbReference>
<reference evidence="3" key="2">
    <citation type="journal article" date="2019" name="Gigascience">
        <title>High-quality Schistosoma haematobium genome achieved by single-molecule and long-range sequencing.</title>
        <authorList>
            <person name="Stroehlein A.J."/>
            <person name="Korhonen P.K."/>
            <person name="Chong T.M."/>
            <person name="Lim Y.L."/>
            <person name="Chan K.G."/>
            <person name="Webster B."/>
            <person name="Rollinson D."/>
            <person name="Brindley P.J."/>
            <person name="Gasser R.B."/>
            <person name="Young N.D."/>
        </authorList>
    </citation>
    <scope>NUCLEOTIDE SEQUENCE</scope>
</reference>
<sequence>MKVNNCRVKNPDVNGLSTQTTEETDQHSNMTTEENLEKKSSRYLYIVIPLIITFFVVCVGFVIWKRLHKRNRSEE</sequence>
<feature type="compositionally biased region" description="Polar residues" evidence="1">
    <location>
        <begin position="15"/>
        <end position="33"/>
    </location>
</feature>
<feature type="region of interest" description="Disordered" evidence="1">
    <location>
        <begin position="1"/>
        <end position="33"/>
    </location>
</feature>
<accession>A0A922IHK4</accession>
<feature type="transmembrane region" description="Helical" evidence="2">
    <location>
        <begin position="43"/>
        <end position="64"/>
    </location>
</feature>
<dbReference type="GeneID" id="75578176"/>
<reference evidence="3" key="4">
    <citation type="journal article" date="2022" name="PLoS Pathog.">
        <title>Chromosome-level genome of Schistosoma haematobium underpins genome-wide explorations of molecular variation.</title>
        <authorList>
            <person name="Stroehlein A.J."/>
            <person name="Korhonen P.K."/>
            <person name="Lee V.V."/>
            <person name="Ralph S.A."/>
            <person name="Mentink-Kane M."/>
            <person name="You H."/>
            <person name="McManus D.P."/>
            <person name="Tchuente L.T."/>
            <person name="Stothard J.R."/>
            <person name="Kaur P."/>
            <person name="Dudchenko O."/>
            <person name="Aiden E.L."/>
            <person name="Yang B."/>
            <person name="Yang H."/>
            <person name="Emery A.M."/>
            <person name="Webster B.L."/>
            <person name="Brindley P.J."/>
            <person name="Rollinson D."/>
            <person name="Chang B.C.H."/>
            <person name="Gasser R.B."/>
            <person name="Young N.D."/>
        </authorList>
    </citation>
    <scope>NUCLEOTIDE SEQUENCE</scope>
</reference>
<dbReference type="EMBL" id="AMPZ03000073">
    <property type="protein sequence ID" value="KAH9578557.1"/>
    <property type="molecule type" value="Genomic_DNA"/>
</dbReference>
<proteinExistence type="predicted"/>
<keyword evidence="2" id="KW-0472">Membrane</keyword>
<dbReference type="CTD" id="75578176"/>
<keyword evidence="2" id="KW-0812">Transmembrane</keyword>
<name>A0A922IHK4_SCHHA</name>
<evidence type="ECO:0000256" key="1">
    <source>
        <dbReference type="SAM" id="MobiDB-lite"/>
    </source>
</evidence>
<organism evidence="3 4">
    <name type="scientific">Schistosoma haematobium</name>
    <name type="common">Blood fluke</name>
    <dbReference type="NCBI Taxonomy" id="6185"/>
    <lineage>
        <taxon>Eukaryota</taxon>
        <taxon>Metazoa</taxon>
        <taxon>Spiralia</taxon>
        <taxon>Lophotrochozoa</taxon>
        <taxon>Platyhelminthes</taxon>
        <taxon>Trematoda</taxon>
        <taxon>Digenea</taxon>
        <taxon>Strigeidida</taxon>
        <taxon>Schistosomatoidea</taxon>
        <taxon>Schistosomatidae</taxon>
        <taxon>Schistosoma</taxon>
    </lineage>
</organism>
<reference evidence="3" key="1">
    <citation type="journal article" date="2012" name="Nat. Genet.">
        <title>Whole-genome sequence of Schistosoma haematobium.</title>
        <authorList>
            <person name="Young N.D."/>
            <person name="Jex A.R."/>
            <person name="Li B."/>
            <person name="Liu S."/>
            <person name="Yang L."/>
            <person name="Xiong Z."/>
            <person name="Li Y."/>
            <person name="Cantacessi C."/>
            <person name="Hall R.S."/>
            <person name="Xu X."/>
            <person name="Chen F."/>
            <person name="Wu X."/>
            <person name="Zerlotini A."/>
            <person name="Oliveira G."/>
            <person name="Hofmann A."/>
            <person name="Zhang G."/>
            <person name="Fang X."/>
            <person name="Kang Y."/>
            <person name="Campbell B.E."/>
            <person name="Loukas A."/>
            <person name="Ranganathan S."/>
            <person name="Rollinson D."/>
            <person name="Rinaldi G."/>
            <person name="Brindley P.J."/>
            <person name="Yang H."/>
            <person name="Wang J."/>
            <person name="Wang J."/>
            <person name="Gasser R.B."/>
        </authorList>
    </citation>
    <scope>NUCLEOTIDE SEQUENCE</scope>
</reference>
<gene>
    <name evidence="3" type="ORF">MS3_00010538</name>
</gene>
<keyword evidence="4" id="KW-1185">Reference proteome</keyword>
<dbReference type="Proteomes" id="UP000471633">
    <property type="component" value="Unassembled WGS sequence"/>
</dbReference>
<dbReference type="KEGG" id="shx:MS3_00010538"/>
<keyword evidence="2" id="KW-1133">Transmembrane helix</keyword>
<evidence type="ECO:0000256" key="2">
    <source>
        <dbReference type="SAM" id="Phobius"/>
    </source>
</evidence>
<comment type="caution">
    <text evidence="3">The sequence shown here is derived from an EMBL/GenBank/DDBJ whole genome shotgun (WGS) entry which is preliminary data.</text>
</comment>
<protein>
    <submittedName>
        <fullName evidence="3">Uncharacterized protein</fullName>
    </submittedName>
</protein>
<evidence type="ECO:0000313" key="4">
    <source>
        <dbReference type="Proteomes" id="UP000471633"/>
    </source>
</evidence>